<dbReference type="Proteomes" id="UP000604083">
    <property type="component" value="Unassembled WGS sequence"/>
</dbReference>
<feature type="transmembrane region" description="Helical" evidence="1">
    <location>
        <begin position="45"/>
        <end position="67"/>
    </location>
</feature>
<dbReference type="AlphaFoldDB" id="A0A934VLX1"/>
<keyword evidence="1" id="KW-0812">Transmembrane</keyword>
<dbReference type="EMBL" id="JAENIO010000041">
    <property type="protein sequence ID" value="MBK1835129.1"/>
    <property type="molecule type" value="Genomic_DNA"/>
</dbReference>
<comment type="caution">
    <text evidence="2">The sequence shown here is derived from an EMBL/GenBank/DDBJ whole genome shotgun (WGS) entry which is preliminary data.</text>
</comment>
<evidence type="ECO:0000313" key="3">
    <source>
        <dbReference type="Proteomes" id="UP000604083"/>
    </source>
</evidence>
<organism evidence="2 3">
    <name type="scientific">Roseibacillus ishigakijimensis</name>
    <dbReference type="NCBI Taxonomy" id="454146"/>
    <lineage>
        <taxon>Bacteria</taxon>
        <taxon>Pseudomonadati</taxon>
        <taxon>Verrucomicrobiota</taxon>
        <taxon>Verrucomicrobiia</taxon>
        <taxon>Verrucomicrobiales</taxon>
        <taxon>Verrucomicrobiaceae</taxon>
        <taxon>Roseibacillus</taxon>
    </lineage>
</organism>
<keyword evidence="3" id="KW-1185">Reference proteome</keyword>
<keyword evidence="1" id="KW-1133">Transmembrane helix</keyword>
<gene>
    <name evidence="2" type="ORF">JIN78_13750</name>
</gene>
<reference evidence="2" key="1">
    <citation type="submission" date="2021-01" db="EMBL/GenBank/DDBJ databases">
        <title>Modified the classification status of verrucomicrobia.</title>
        <authorList>
            <person name="Feng X."/>
        </authorList>
    </citation>
    <scope>NUCLEOTIDE SEQUENCE</scope>
    <source>
        <strain evidence="2">KCTC 12986</strain>
    </source>
</reference>
<keyword evidence="1" id="KW-0472">Membrane</keyword>
<evidence type="ECO:0000256" key="1">
    <source>
        <dbReference type="SAM" id="Phobius"/>
    </source>
</evidence>
<sequence length="136" mass="15051">MNESGNEPEISFPKGLSAYVRTRLQLISLETQEALVHLQGKMGPLVAVVICGLSAYVLVLAAVISLLGKALFLLTKNEFLGWEVIALGTAGLHIVIIKAMKAKITRKPKSPLFEYSRAELERDREWIHEHNPTSKS</sequence>
<protein>
    <submittedName>
        <fullName evidence="2">Phage holin family protein</fullName>
    </submittedName>
</protein>
<name>A0A934VLX1_9BACT</name>
<dbReference type="InterPro" id="IPR009937">
    <property type="entry name" value="Phage_holin_3_6"/>
</dbReference>
<dbReference type="Pfam" id="PF07332">
    <property type="entry name" value="Phage_holin_3_6"/>
    <property type="match status" value="1"/>
</dbReference>
<feature type="transmembrane region" description="Helical" evidence="1">
    <location>
        <begin position="79"/>
        <end position="100"/>
    </location>
</feature>
<proteinExistence type="predicted"/>
<evidence type="ECO:0000313" key="2">
    <source>
        <dbReference type="EMBL" id="MBK1835129.1"/>
    </source>
</evidence>
<dbReference type="RefSeq" id="WP_200392561.1">
    <property type="nucleotide sequence ID" value="NZ_JAENIO010000041.1"/>
</dbReference>
<accession>A0A934VLX1</accession>